<dbReference type="RefSeq" id="WP_072841227.1">
    <property type="nucleotide sequence ID" value="NZ_FQVF01000020.1"/>
</dbReference>
<organism evidence="2 3">
    <name type="scientific">Marinomonas polaris DSM 16579</name>
    <dbReference type="NCBI Taxonomy" id="1122206"/>
    <lineage>
        <taxon>Bacteria</taxon>
        <taxon>Pseudomonadati</taxon>
        <taxon>Pseudomonadota</taxon>
        <taxon>Gammaproteobacteria</taxon>
        <taxon>Oceanospirillales</taxon>
        <taxon>Oceanospirillaceae</taxon>
        <taxon>Marinomonas</taxon>
    </lineage>
</organism>
<feature type="region of interest" description="Disordered" evidence="1">
    <location>
        <begin position="214"/>
        <end position="236"/>
    </location>
</feature>
<reference evidence="3" key="1">
    <citation type="submission" date="2016-11" db="EMBL/GenBank/DDBJ databases">
        <authorList>
            <person name="Varghese N."/>
            <person name="Submissions S."/>
        </authorList>
    </citation>
    <scope>NUCLEOTIDE SEQUENCE [LARGE SCALE GENOMIC DNA]</scope>
    <source>
        <strain evidence="3">DSM 16579</strain>
    </source>
</reference>
<dbReference type="AlphaFoldDB" id="A0A1M5J8S5"/>
<evidence type="ECO:0000313" key="2">
    <source>
        <dbReference type="EMBL" id="SHG36413.1"/>
    </source>
</evidence>
<evidence type="ECO:0000256" key="1">
    <source>
        <dbReference type="SAM" id="MobiDB-lite"/>
    </source>
</evidence>
<gene>
    <name evidence="2" type="ORF">SAMN02745753_03794</name>
</gene>
<proteinExistence type="predicted"/>
<keyword evidence="3" id="KW-1185">Reference proteome</keyword>
<protein>
    <submittedName>
        <fullName evidence="2">Uncharacterized protein</fullName>
    </submittedName>
</protein>
<sequence length="694" mass="80456">MSESNFTKSLGWTINFWDELGIWKDNEALLKKFLTLLTVPPSIQRQRSILHIIKLNYHSDFLLEMDEIEAILFIFKNIKYKKTTEVSFNIGVDYPVYFGVYDVYRRDKKAGSEYLSELISTFVSDCYTQLKTVDYYENDTKIYKLILAVREISRLKTIKKMSNIEKVSFLKKPSDFEISRYHSYINNTEYFREFSFWGGFNYLPESKKDEPNKPIELKIKKKSSKKKDQDQDIKSQDSDNYIPKIFLVKKKSWTTANKEIESVFDYSSLSLQSVVGFIAFVDEKKSELNSLLILCFLTGMTLKKALSAIRFSTNKKSLTVSISNTPTDSDLCSEIELKISPASLLHLDEPTLSIKKLVDKIANKFSYLTRQFSEFNGGNSLHFDRIASNSNRLLTPHVDDMRVHYLRAKIGFSMSAPFSYVALTNENIGDLYQKRFDVLSNHLEVPGLLSKLQWDSTLANQSLGSNRLPQSSIADFFRDISVIFESKKALFSLSRSNQLRVDLVNLIEIHTYFLELLFFSNRPNGEKSISTFSDFFIRKDKNSVNYEEYKALPIPDLYLKQKDILSNVRFSLYKHLNFTDEDISKNDLIIIHILNDEVYDQIKSAPHRQILEILKTFNLEEIRPSNNTLRHFSGNALKFKAITSRALLGHNEDGFYYSSPASSSNIVSIHTDISEYYNTLIQEFSLQELTYDFD</sequence>
<name>A0A1M5J8S5_9GAMM</name>
<evidence type="ECO:0000313" key="3">
    <source>
        <dbReference type="Proteomes" id="UP000184517"/>
    </source>
</evidence>
<dbReference type="OrthoDB" id="9954698at2"/>
<feature type="compositionally biased region" description="Basic and acidic residues" evidence="1">
    <location>
        <begin position="226"/>
        <end position="236"/>
    </location>
</feature>
<dbReference type="Proteomes" id="UP000184517">
    <property type="component" value="Unassembled WGS sequence"/>
</dbReference>
<dbReference type="STRING" id="1122206.SAMN02745753_03794"/>
<accession>A0A1M5J8S5</accession>
<dbReference type="EMBL" id="FQVF01000020">
    <property type="protein sequence ID" value="SHG36413.1"/>
    <property type="molecule type" value="Genomic_DNA"/>
</dbReference>